<evidence type="ECO:0000256" key="5">
    <source>
        <dbReference type="ARBA" id="ARBA00022840"/>
    </source>
</evidence>
<dbReference type="InterPro" id="IPR000719">
    <property type="entry name" value="Prot_kinase_dom"/>
</dbReference>
<dbReference type="GO" id="GO:0005524">
    <property type="term" value="F:ATP binding"/>
    <property type="evidence" value="ECO:0007669"/>
    <property type="project" value="UniProtKB-UniRule"/>
</dbReference>
<comment type="similarity">
    <text evidence="6">Belongs to the protein kinase superfamily.</text>
</comment>
<dbReference type="Gene3D" id="3.40.50.300">
    <property type="entry name" value="P-loop containing nucleotide triphosphate hydrolases"/>
    <property type="match status" value="1"/>
</dbReference>
<dbReference type="AlphaFoldDB" id="A0A1G4WX81"/>
<dbReference type="InterPro" id="IPR059106">
    <property type="entry name" value="WHD_MalT"/>
</dbReference>
<keyword evidence="4 6" id="KW-0418">Kinase</keyword>
<evidence type="ECO:0000256" key="8">
    <source>
        <dbReference type="SAM" id="MobiDB-lite"/>
    </source>
</evidence>
<keyword evidence="5 6" id="KW-0067">ATP-binding</keyword>
<evidence type="ECO:0000256" key="4">
    <source>
        <dbReference type="ARBA" id="ARBA00022777"/>
    </source>
</evidence>
<feature type="compositionally biased region" description="Basic and acidic residues" evidence="8">
    <location>
        <begin position="302"/>
        <end position="315"/>
    </location>
</feature>
<evidence type="ECO:0000256" key="2">
    <source>
        <dbReference type="ARBA" id="ARBA00022679"/>
    </source>
</evidence>
<evidence type="ECO:0000313" key="10">
    <source>
        <dbReference type="EMBL" id="QNJ94811.1"/>
    </source>
</evidence>
<dbReference type="InterPro" id="IPR011009">
    <property type="entry name" value="Kinase-like_dom_sf"/>
</dbReference>
<reference evidence="11" key="2">
    <citation type="submission" date="2016-10" db="EMBL/GenBank/DDBJ databases">
        <authorList>
            <person name="de Groot N.N."/>
        </authorList>
    </citation>
    <scope>NUCLEOTIDE SEQUENCE [LARGE SCALE GENOMIC DNA]</scope>
    <source>
        <strain evidence="11">UNC267MFSha1.1M11</strain>
    </source>
</reference>
<keyword evidence="3 6" id="KW-0547">Nucleotide-binding</keyword>
<dbReference type="PANTHER" id="PTHR43289:SF6">
    <property type="entry name" value="SERINE_THREONINE-PROTEIN KINASE NEKL-3"/>
    <property type="match status" value="1"/>
</dbReference>
<feature type="domain" description="Protein kinase" evidence="9">
    <location>
        <begin position="23"/>
        <end position="289"/>
    </location>
</feature>
<dbReference type="SUPFAM" id="SSF52540">
    <property type="entry name" value="P-loop containing nucleoside triphosphate hydrolases"/>
    <property type="match status" value="1"/>
</dbReference>
<dbReference type="InterPro" id="IPR041664">
    <property type="entry name" value="AAA_16"/>
</dbReference>
<dbReference type="InterPro" id="IPR011990">
    <property type="entry name" value="TPR-like_helical_dom_sf"/>
</dbReference>
<name>A0A1G4WX81_9MYCO</name>
<dbReference type="Gene3D" id="1.10.510.10">
    <property type="entry name" value="Transferase(Phosphotransferase) domain 1"/>
    <property type="match status" value="1"/>
</dbReference>
<reference evidence="12" key="1">
    <citation type="submission" date="2016-10" db="EMBL/GenBank/DDBJ databases">
        <authorList>
            <person name="Varghese N."/>
            <person name="Submissions S."/>
        </authorList>
    </citation>
    <scope>NUCLEOTIDE SEQUENCE [LARGE SCALE GENOMIC DNA]</scope>
    <source>
        <strain evidence="12">UNC267MFSha1.1M11</strain>
    </source>
</reference>
<dbReference type="Pfam" id="PF25873">
    <property type="entry name" value="WHD_MalT"/>
    <property type="match status" value="1"/>
</dbReference>
<dbReference type="Gene3D" id="3.30.200.20">
    <property type="entry name" value="Phosphorylase Kinase, domain 1"/>
    <property type="match status" value="1"/>
</dbReference>
<organism evidence="11 12">
    <name type="scientific">Mycolicibacterium fluoranthenivorans</name>
    <dbReference type="NCBI Taxonomy" id="258505"/>
    <lineage>
        <taxon>Bacteria</taxon>
        <taxon>Bacillati</taxon>
        <taxon>Actinomycetota</taxon>
        <taxon>Actinomycetes</taxon>
        <taxon>Mycobacteriales</taxon>
        <taxon>Mycobacteriaceae</taxon>
        <taxon>Mycolicibacterium</taxon>
    </lineage>
</organism>
<dbReference type="EMBL" id="FMUB01000013">
    <property type="protein sequence ID" value="SCX31408.1"/>
    <property type="molecule type" value="Genomic_DNA"/>
</dbReference>
<proteinExistence type="inferred from homology"/>
<keyword evidence="1 6" id="KW-0723">Serine/threonine-protein kinase</keyword>
<protein>
    <recommendedName>
        <fullName evidence="6">Serine/threonine-protein kinase PknK</fullName>
        <ecNumber evidence="6">2.7.11.1</ecNumber>
    </recommendedName>
    <alternativeName>
        <fullName evidence="6">Protein kinase K</fullName>
    </alternativeName>
</protein>
<evidence type="ECO:0000256" key="3">
    <source>
        <dbReference type="ARBA" id="ARBA00022741"/>
    </source>
</evidence>
<evidence type="ECO:0000313" key="12">
    <source>
        <dbReference type="Proteomes" id="UP000199707"/>
    </source>
</evidence>
<comment type="catalytic activity">
    <reaction evidence="6">
        <text>L-seryl-[protein] + ATP = O-phospho-L-seryl-[protein] + ADP + H(+)</text>
        <dbReference type="Rhea" id="RHEA:17989"/>
        <dbReference type="Rhea" id="RHEA-COMP:9863"/>
        <dbReference type="Rhea" id="RHEA-COMP:11604"/>
        <dbReference type="ChEBI" id="CHEBI:15378"/>
        <dbReference type="ChEBI" id="CHEBI:29999"/>
        <dbReference type="ChEBI" id="CHEBI:30616"/>
        <dbReference type="ChEBI" id="CHEBI:83421"/>
        <dbReference type="ChEBI" id="CHEBI:456216"/>
        <dbReference type="EC" id="2.7.11.1"/>
    </reaction>
</comment>
<dbReference type="PANTHER" id="PTHR43289">
    <property type="entry name" value="MITOGEN-ACTIVATED PROTEIN KINASE KINASE KINASE 20-RELATED"/>
    <property type="match status" value="1"/>
</dbReference>
<evidence type="ECO:0000313" key="11">
    <source>
        <dbReference type="EMBL" id="SCX31408.1"/>
    </source>
</evidence>
<dbReference type="GO" id="GO:0046872">
    <property type="term" value="F:metal ion binding"/>
    <property type="evidence" value="ECO:0007669"/>
    <property type="project" value="UniProtKB-UniRule"/>
</dbReference>
<feature type="region of interest" description="Disordered" evidence="8">
    <location>
        <begin position="298"/>
        <end position="339"/>
    </location>
</feature>
<gene>
    <name evidence="10" type="ORF">HZU40_11500</name>
    <name evidence="11" type="ORF">SAMN02799620_05329</name>
</gene>
<dbReference type="Pfam" id="PF00069">
    <property type="entry name" value="Pkinase"/>
    <property type="match status" value="1"/>
</dbReference>
<dbReference type="KEGG" id="mflu:HZU40_11500"/>
<dbReference type="SUPFAM" id="SSF56112">
    <property type="entry name" value="Protein kinase-like (PK-like)"/>
    <property type="match status" value="1"/>
</dbReference>
<dbReference type="PROSITE" id="PS00107">
    <property type="entry name" value="PROTEIN_KINASE_ATP"/>
    <property type="match status" value="1"/>
</dbReference>
<dbReference type="Proteomes" id="UP000199707">
    <property type="component" value="Unassembled WGS sequence"/>
</dbReference>
<dbReference type="Proteomes" id="UP000515498">
    <property type="component" value="Chromosome"/>
</dbReference>
<dbReference type="EMBL" id="CP059894">
    <property type="protein sequence ID" value="QNJ94811.1"/>
    <property type="molecule type" value="Genomic_DNA"/>
</dbReference>
<dbReference type="EC" id="2.7.11.1" evidence="6"/>
<evidence type="ECO:0000259" key="9">
    <source>
        <dbReference type="PROSITE" id="PS50011"/>
    </source>
</evidence>
<dbReference type="RefSeq" id="WP_090363275.1">
    <property type="nucleotide sequence ID" value="NZ_CP059894.1"/>
</dbReference>
<dbReference type="InterPro" id="IPR016236">
    <property type="entry name" value="Ser/Thr_kinase_PknK_prd"/>
</dbReference>
<evidence type="ECO:0000313" key="13">
    <source>
        <dbReference type="Proteomes" id="UP000515498"/>
    </source>
</evidence>
<dbReference type="GO" id="GO:0004674">
    <property type="term" value="F:protein serine/threonine kinase activity"/>
    <property type="evidence" value="ECO:0007669"/>
    <property type="project" value="UniProtKB-UniRule"/>
</dbReference>
<dbReference type="GO" id="GO:0106310">
    <property type="term" value="F:protein serine kinase activity"/>
    <property type="evidence" value="ECO:0007669"/>
    <property type="project" value="UniProtKB-UniRule"/>
</dbReference>
<evidence type="ECO:0000256" key="6">
    <source>
        <dbReference type="PIRNR" id="PIRNR000574"/>
    </source>
</evidence>
<sequence length="1143" mass="125763">MTDYPWATQRETDITAELSDAGFDDPVEIGRGGFGTVFRCRQEDLDRTVALKVLTSDFEPDSLARFLREQRAMGRMSGHPHIVDLYQVGVTRSGRPFLVMPYHAHGSLHAFIRRGGPLRWERVLQLGVKIAGALATAHHDGTLHRDVKPANILLTDFDEPQLTDFGIARITGGFETAAGAITGSPAFTAPEVLQGHPSTAASDVYSLGATMFVALTGHAAFERRSGERLVAQFLRISTEPLPDLHVAGIPDDVGGAVEHAMARPPESRPTSAAAFGQELRAIQRAHGLVVDDMLAPMSQQREGPESPDSHERGRLDVVSSRTPPVPVTKFRPPTSSRQMVRRQRLLDALREGGESRLTLVHGPAGFGKSSLLAQWREELMADHLAVAWLTVDSDDNNAVGFLSHLTAAVRRVRAPVVDGLGEALEENGSAVAHFVLVSLINRVHDSGEPLVVVIDDWHRVSAKDSIEAMEFLLDNSCHHLRMVVASRTKGGLPLSRMRVCDELLEIDTKALSFDLDESRSFFADRVRTQLTDADIALLRDSTDGWIAALQLASLSLREAGGTSAVLERFRADASSVEEYLAENVLNALEPEMLDFLLTTSVPERVCGELASVLAEVADGQARLEEVAARDLFLVRATDEHRWYRYHHLFAQILRRRLERDHPGRTKQLHHSASAWFREQRLLGDAIDHLLAAGDPASAVALVEEDDLYLLDRSQMSTLLGLISKLPADLVFASARLQLDIGWANTELQRLDEAAEARRRSLDVLDVLGPPADQVRRLRVESDVLQAAIYCTADRVLGVKDLVAECLAEPAPHSAFLVSMAAILDTFADTYEFRFGDAERRQRWAAPYHSKTTGPYTVAYAYCFAGSAKAEQLDLDGAIELYRRAYQLVREAGNTQSHHARLTRAFLAEQLYLRNQVDEAEELLAENFYAASLGGTADFMMRHYCIRARIASIHGDRTGTLRELDEGAHTADLLSLPRLQAAVDNERVRLGMPLRPGFAPVSHTRKQNSADGIGQITAQLEDETAITLLLRTDDPEQIHTAVGWASDWTRSLEGTDRALAWLYAGRLLVSCLWAAGNADEAEAALIPVATRCAQHGLIRFLPDGGANVIAALTSLSTHVNRADDRELRRHLPDTFIDNVLAATS</sequence>
<feature type="binding site" evidence="7">
    <location>
        <position position="52"/>
    </location>
    <ligand>
        <name>ATP</name>
        <dbReference type="ChEBI" id="CHEBI:30616"/>
    </ligand>
</feature>
<evidence type="ECO:0000256" key="7">
    <source>
        <dbReference type="PROSITE-ProRule" id="PRU10141"/>
    </source>
</evidence>
<dbReference type="Gene3D" id="1.25.40.10">
    <property type="entry name" value="Tetratricopeptide repeat domain"/>
    <property type="match status" value="1"/>
</dbReference>
<dbReference type="CDD" id="cd14014">
    <property type="entry name" value="STKc_PknB_like"/>
    <property type="match status" value="1"/>
</dbReference>
<dbReference type="STRING" id="1502745.SAMN02799620_05329"/>
<dbReference type="InterPro" id="IPR017441">
    <property type="entry name" value="Protein_kinase_ATP_BS"/>
</dbReference>
<dbReference type="PIRSF" id="PIRSF000574">
    <property type="entry name" value="Ser/Thr_PK_PknK_prd"/>
    <property type="match status" value="1"/>
</dbReference>
<keyword evidence="2 6" id="KW-0808">Transferase</keyword>
<reference evidence="10 13" key="3">
    <citation type="submission" date="2020-07" db="EMBL/GenBank/DDBJ databases">
        <title>Draft genome sequence of four isobutane-metabolizing strains capable of cometabolically degrading diverse ether contaminants.</title>
        <authorList>
            <person name="Chen W."/>
            <person name="Faulkner N."/>
            <person name="Smith C."/>
            <person name="Hyman M."/>
        </authorList>
    </citation>
    <scope>NUCLEOTIDE SEQUENCE [LARGE SCALE GENOMIC DNA]</scope>
    <source>
        <strain evidence="10 13">2A</strain>
    </source>
</reference>
<dbReference type="InterPro" id="IPR027417">
    <property type="entry name" value="P-loop_NTPase"/>
</dbReference>
<dbReference type="Pfam" id="PF13191">
    <property type="entry name" value="AAA_16"/>
    <property type="match status" value="1"/>
</dbReference>
<dbReference type="PROSITE" id="PS50011">
    <property type="entry name" value="PROTEIN_KINASE_DOM"/>
    <property type="match status" value="1"/>
</dbReference>
<comment type="catalytic activity">
    <reaction evidence="6">
        <text>L-threonyl-[protein] + ATP = O-phospho-L-threonyl-[protein] + ADP + H(+)</text>
        <dbReference type="Rhea" id="RHEA:46608"/>
        <dbReference type="Rhea" id="RHEA-COMP:11060"/>
        <dbReference type="Rhea" id="RHEA-COMP:11605"/>
        <dbReference type="ChEBI" id="CHEBI:15378"/>
        <dbReference type="ChEBI" id="CHEBI:30013"/>
        <dbReference type="ChEBI" id="CHEBI:30616"/>
        <dbReference type="ChEBI" id="CHEBI:61977"/>
        <dbReference type="ChEBI" id="CHEBI:456216"/>
        <dbReference type="EC" id="2.7.11.1"/>
    </reaction>
</comment>
<accession>A0A1G4WX81</accession>
<dbReference type="SMART" id="SM00220">
    <property type="entry name" value="S_TKc"/>
    <property type="match status" value="1"/>
</dbReference>
<evidence type="ECO:0000256" key="1">
    <source>
        <dbReference type="ARBA" id="ARBA00022527"/>
    </source>
</evidence>